<accession>A0A9P4QM02</accession>
<evidence type="ECO:0000313" key="2">
    <source>
        <dbReference type="Proteomes" id="UP000799444"/>
    </source>
</evidence>
<protein>
    <submittedName>
        <fullName evidence="1">Uncharacterized protein</fullName>
    </submittedName>
</protein>
<comment type="caution">
    <text evidence="1">The sequence shown here is derived from an EMBL/GenBank/DDBJ whole genome shotgun (WGS) entry which is preliminary data.</text>
</comment>
<evidence type="ECO:0000313" key="1">
    <source>
        <dbReference type="EMBL" id="KAF2728810.1"/>
    </source>
</evidence>
<dbReference type="EMBL" id="ML996265">
    <property type="protein sequence ID" value="KAF2728810.1"/>
    <property type="molecule type" value="Genomic_DNA"/>
</dbReference>
<gene>
    <name evidence="1" type="ORF">EJ04DRAFT_86245</name>
</gene>
<dbReference type="AlphaFoldDB" id="A0A9P4QM02"/>
<reference evidence="1" key="1">
    <citation type="journal article" date="2020" name="Stud. Mycol.">
        <title>101 Dothideomycetes genomes: a test case for predicting lifestyles and emergence of pathogens.</title>
        <authorList>
            <person name="Haridas S."/>
            <person name="Albert R."/>
            <person name="Binder M."/>
            <person name="Bloem J."/>
            <person name="Labutti K."/>
            <person name="Salamov A."/>
            <person name="Andreopoulos B."/>
            <person name="Baker S."/>
            <person name="Barry K."/>
            <person name="Bills G."/>
            <person name="Bluhm B."/>
            <person name="Cannon C."/>
            <person name="Castanera R."/>
            <person name="Culley D."/>
            <person name="Daum C."/>
            <person name="Ezra D."/>
            <person name="Gonzalez J."/>
            <person name="Henrissat B."/>
            <person name="Kuo A."/>
            <person name="Liang C."/>
            <person name="Lipzen A."/>
            <person name="Lutzoni F."/>
            <person name="Magnuson J."/>
            <person name="Mondo S."/>
            <person name="Nolan M."/>
            <person name="Ohm R."/>
            <person name="Pangilinan J."/>
            <person name="Park H.-J."/>
            <person name="Ramirez L."/>
            <person name="Alfaro M."/>
            <person name="Sun H."/>
            <person name="Tritt A."/>
            <person name="Yoshinaga Y."/>
            <person name="Zwiers L.-H."/>
            <person name="Turgeon B."/>
            <person name="Goodwin S."/>
            <person name="Spatafora J."/>
            <person name="Crous P."/>
            <person name="Grigoriev I."/>
        </authorList>
    </citation>
    <scope>NUCLEOTIDE SEQUENCE</scope>
    <source>
        <strain evidence="1">CBS 125425</strain>
    </source>
</reference>
<name>A0A9P4QM02_9PLEO</name>
<dbReference type="Proteomes" id="UP000799444">
    <property type="component" value="Unassembled WGS sequence"/>
</dbReference>
<sequence>MPASRTLSFSNTLATSLRRTVSGTLLSHWVFNEACSASMPQSISLFATLPLQACCLLPAARCPPILARGDTSRFIQLEIVLEHQRGVFEGSHSVTQSRNIIT</sequence>
<proteinExistence type="predicted"/>
<keyword evidence="2" id="KW-1185">Reference proteome</keyword>
<organism evidence="1 2">
    <name type="scientific">Polyplosphaeria fusca</name>
    <dbReference type="NCBI Taxonomy" id="682080"/>
    <lineage>
        <taxon>Eukaryota</taxon>
        <taxon>Fungi</taxon>
        <taxon>Dikarya</taxon>
        <taxon>Ascomycota</taxon>
        <taxon>Pezizomycotina</taxon>
        <taxon>Dothideomycetes</taxon>
        <taxon>Pleosporomycetidae</taxon>
        <taxon>Pleosporales</taxon>
        <taxon>Tetraplosphaeriaceae</taxon>
        <taxon>Polyplosphaeria</taxon>
    </lineage>
</organism>